<dbReference type="Gene3D" id="2.30.30.30">
    <property type="match status" value="1"/>
</dbReference>
<evidence type="ECO:0000256" key="5">
    <source>
        <dbReference type="SAM" id="MobiDB-lite"/>
    </source>
</evidence>
<keyword evidence="2 4" id="KW-0689">Ribosomal protein</keyword>
<dbReference type="CDD" id="cd06089">
    <property type="entry name" value="KOW_RPL26"/>
    <property type="match status" value="1"/>
</dbReference>
<evidence type="ECO:0000256" key="2">
    <source>
        <dbReference type="ARBA" id="ARBA00022980"/>
    </source>
</evidence>
<dbReference type="Proteomes" id="UP000075398">
    <property type="component" value="Unassembled WGS sequence"/>
</dbReference>
<keyword evidence="4" id="KW-0699">rRNA-binding</keyword>
<evidence type="ECO:0000256" key="1">
    <source>
        <dbReference type="ARBA" id="ARBA00010618"/>
    </source>
</evidence>
<keyword evidence="4" id="KW-0694">RNA-binding</keyword>
<dbReference type="GO" id="GO:0015934">
    <property type="term" value="C:large ribosomal subunit"/>
    <property type="evidence" value="ECO:0007669"/>
    <property type="project" value="UniProtKB-UniRule"/>
</dbReference>
<evidence type="ECO:0000256" key="4">
    <source>
        <dbReference type="HAMAP-Rule" id="MF_01326"/>
    </source>
</evidence>
<name>A0A150J421_9EURY</name>
<dbReference type="InterPro" id="IPR005824">
    <property type="entry name" value="KOW"/>
</dbReference>
<dbReference type="InterPro" id="IPR041988">
    <property type="entry name" value="Ribosomal_uL24_KOW"/>
</dbReference>
<comment type="subunit">
    <text evidence="4">Part of the 50S ribosomal subunit.</text>
</comment>
<accession>A0A150J421</accession>
<feature type="region of interest" description="Disordered" evidence="5">
    <location>
        <begin position="1"/>
        <end position="35"/>
    </location>
</feature>
<comment type="function">
    <text evidence="4">One of two assembly initiator proteins, it binds directly to the 5'-end of the 23S rRNA, where it nucleates assembly of the 50S subunit.</text>
</comment>
<dbReference type="Pfam" id="PF16906">
    <property type="entry name" value="Ribosomal_L26"/>
    <property type="match status" value="1"/>
</dbReference>
<evidence type="ECO:0000313" key="7">
    <source>
        <dbReference type="EMBL" id="KYC51704.1"/>
    </source>
</evidence>
<dbReference type="HAMAP" id="MF_01326_A">
    <property type="entry name" value="Ribosomal_uL24_A"/>
    <property type="match status" value="1"/>
</dbReference>
<dbReference type="EMBL" id="LNGC01000049">
    <property type="protein sequence ID" value="KYC51704.1"/>
    <property type="molecule type" value="Genomic_DNA"/>
</dbReference>
<dbReference type="GO" id="GO:0003735">
    <property type="term" value="F:structural constituent of ribosome"/>
    <property type="evidence" value="ECO:0007669"/>
    <property type="project" value="UniProtKB-UniRule"/>
</dbReference>
<comment type="similarity">
    <text evidence="1 4">Belongs to the universal ribosomal protein uL24 family.</text>
</comment>
<keyword evidence="3 4" id="KW-0687">Ribonucleoprotein</keyword>
<proteinExistence type="inferred from homology"/>
<evidence type="ECO:0000313" key="8">
    <source>
        <dbReference type="Proteomes" id="UP000075398"/>
    </source>
</evidence>
<dbReference type="PANTHER" id="PTHR11143">
    <property type="entry name" value="60S RIBOSOMAL PROTEIN L26 FAMILY MEMBER"/>
    <property type="match status" value="1"/>
</dbReference>
<dbReference type="STRING" id="1705564.APG08_00800"/>
<dbReference type="PATRIC" id="fig|1705409.3.peg.1242"/>
<dbReference type="SMART" id="SM00739">
    <property type="entry name" value="KOW"/>
    <property type="match status" value="1"/>
</dbReference>
<sequence>MFKKYSGKPSKQRKRHFNAPLHKKHSLMSSHLATSLRNKVDARSLPLRKGDKVRIMRGDFKDHEGEITKVDLKAIKVYVDGAVVEKADGTKIEYPIHPSNLEIIDIDRKDEMRDKAIGRKGE</sequence>
<dbReference type="Pfam" id="PF00467">
    <property type="entry name" value="KOW"/>
    <property type="match status" value="1"/>
</dbReference>
<evidence type="ECO:0000256" key="3">
    <source>
        <dbReference type="ARBA" id="ARBA00023274"/>
    </source>
</evidence>
<dbReference type="InterPro" id="IPR008991">
    <property type="entry name" value="Translation_prot_SH3-like_sf"/>
</dbReference>
<feature type="compositionally biased region" description="Basic residues" evidence="5">
    <location>
        <begin position="1"/>
        <end position="26"/>
    </location>
</feature>
<comment type="function">
    <text evidence="4">Located at the polypeptide exit tunnel on the outside of the subunit.</text>
</comment>
<reference evidence="7 8" key="1">
    <citation type="journal article" date="2016" name="ISME J.">
        <title>Chasing the elusive Euryarchaeota class WSA2: genomes reveal a uniquely fastidious methyl-reducing methanogen.</title>
        <authorList>
            <person name="Nobu M.K."/>
            <person name="Narihiro T."/>
            <person name="Kuroda K."/>
            <person name="Mei R."/>
            <person name="Liu W.T."/>
        </authorList>
    </citation>
    <scope>NUCLEOTIDE SEQUENCE [LARGE SCALE GENOMIC DNA]</scope>
    <source>
        <strain evidence="7">U1lsi0528_Bin055</strain>
    </source>
</reference>
<protein>
    <recommendedName>
        <fullName evidence="4">Large ribosomal subunit protein uL24</fullName>
    </recommendedName>
</protein>
<dbReference type="SUPFAM" id="SSF50104">
    <property type="entry name" value="Translation proteins SH3-like domain"/>
    <property type="match status" value="1"/>
</dbReference>
<dbReference type="AlphaFoldDB" id="A0A150J421"/>
<organism evidence="7 8">
    <name type="scientific">Candidatus Methanofastidiosum methylothiophilum</name>
    <dbReference type="NCBI Taxonomy" id="1705564"/>
    <lineage>
        <taxon>Archaea</taxon>
        <taxon>Methanobacteriati</taxon>
        <taxon>Methanobacteriota</taxon>
        <taxon>Stenosarchaea group</taxon>
        <taxon>Candidatus Methanofastidiosia</taxon>
        <taxon>Candidatus Methanofastidiosales</taxon>
        <taxon>Candidatus Methanofastidiosaceae</taxon>
        <taxon>Candidatus Methanofastidiosum</taxon>
    </lineage>
</organism>
<dbReference type="NCBIfam" id="TIGR01080">
    <property type="entry name" value="rplX_A_E"/>
    <property type="match status" value="1"/>
</dbReference>
<dbReference type="InterPro" id="IPR014722">
    <property type="entry name" value="Rib_uL2_dom2"/>
</dbReference>
<comment type="caution">
    <text evidence="7">The sequence shown here is derived from an EMBL/GenBank/DDBJ whole genome shotgun (WGS) entry which is preliminary data.</text>
</comment>
<feature type="domain" description="KOW" evidence="6">
    <location>
        <begin position="46"/>
        <end position="73"/>
    </location>
</feature>
<evidence type="ECO:0000259" key="6">
    <source>
        <dbReference type="SMART" id="SM00739"/>
    </source>
</evidence>
<dbReference type="InterPro" id="IPR005756">
    <property type="entry name" value="Ribosomal_uL24_euk/arc"/>
</dbReference>
<gene>
    <name evidence="4" type="primary">rpl24</name>
    <name evidence="7" type="ORF">AMQ22_01199</name>
</gene>
<dbReference type="GO" id="GO:0006412">
    <property type="term" value="P:translation"/>
    <property type="evidence" value="ECO:0007669"/>
    <property type="project" value="UniProtKB-UniRule"/>
</dbReference>
<dbReference type="GO" id="GO:0019843">
    <property type="term" value="F:rRNA binding"/>
    <property type="evidence" value="ECO:0007669"/>
    <property type="project" value="UniProtKB-UniRule"/>
</dbReference>